<evidence type="ECO:0000313" key="3">
    <source>
        <dbReference type="Proteomes" id="UP000284731"/>
    </source>
</evidence>
<name>A0A412PFX7_9FIRM</name>
<dbReference type="InterPro" id="IPR021301">
    <property type="entry name" value="DUF2779"/>
</dbReference>
<dbReference type="EMBL" id="QRWX01000002">
    <property type="protein sequence ID" value="RGT56497.1"/>
    <property type="molecule type" value="Genomic_DNA"/>
</dbReference>
<sequence>MQVEKRKFQPFVRLDEEVSELACIKLGVTNHFLGKQGDDASLAMNALEKYDWLVKARFEYEQLRIKAPFLHRNKDGWDLYFLFVGLFPHADDMQFYCDTVWVLEGLNIKIKDIYMIHLNKNYRRGKELDPHELFVVSTSFYNDKNNPTVDIKEAIYDNMHELHYLLQQMESCTFETVGEPIRKSQCMTRQKCLYYDDCFPYEKQLPDNSILTLIASRFKREMYEEGRLYLRDADPERIEGSSQQFAQIQADRNGGQYVDYNALENWLGYIHYPITCIDFEWERFAIPPYEGMRPYDVLPFEYSLHIMYEDGRIEHEVYLNIHDNRKDMAEHLICSIPKEGTVLAYNAEGAEKIRIQELAEMYPEYAKDLLHINARMEDLQLPFSTGVIYDTRMKGQWSLKTIMAMMDDPGYHNLDIQQGMDAVFEWRNLDKNVDTEDVEKSIADLKAYCGMDTYAMTVVLRWLFKLVAKTSL</sequence>
<evidence type="ECO:0000313" key="2">
    <source>
        <dbReference type="EMBL" id="RGT56497.1"/>
    </source>
</evidence>
<dbReference type="Pfam" id="PF11074">
    <property type="entry name" value="DUF2779"/>
    <property type="match status" value="1"/>
</dbReference>
<feature type="domain" description="DUF2779" evidence="1">
    <location>
        <begin position="277"/>
        <end position="398"/>
    </location>
</feature>
<organism evidence="2 3">
    <name type="scientific">Solobacterium moorei</name>
    <dbReference type="NCBI Taxonomy" id="102148"/>
    <lineage>
        <taxon>Bacteria</taxon>
        <taxon>Bacillati</taxon>
        <taxon>Bacillota</taxon>
        <taxon>Erysipelotrichia</taxon>
        <taxon>Erysipelotrichales</taxon>
        <taxon>Erysipelotrichaceae</taxon>
        <taxon>Solobacterium</taxon>
    </lineage>
</organism>
<dbReference type="RefSeq" id="WP_118764936.1">
    <property type="nucleotide sequence ID" value="NZ_CABJCF010000002.1"/>
</dbReference>
<protein>
    <submittedName>
        <fullName evidence="2">DUF2779 domain-containing protein</fullName>
    </submittedName>
</protein>
<dbReference type="Proteomes" id="UP000284731">
    <property type="component" value="Unassembled WGS sequence"/>
</dbReference>
<reference evidence="2 3" key="1">
    <citation type="submission" date="2018-08" db="EMBL/GenBank/DDBJ databases">
        <title>A genome reference for cultivated species of the human gut microbiota.</title>
        <authorList>
            <person name="Zou Y."/>
            <person name="Xue W."/>
            <person name="Luo G."/>
        </authorList>
    </citation>
    <scope>NUCLEOTIDE SEQUENCE [LARGE SCALE GENOMIC DNA]</scope>
    <source>
        <strain evidence="2 3">AF18-46</strain>
    </source>
</reference>
<dbReference type="AlphaFoldDB" id="A0A412PFX7"/>
<evidence type="ECO:0000259" key="1">
    <source>
        <dbReference type="Pfam" id="PF11074"/>
    </source>
</evidence>
<accession>A0A412PFX7</accession>
<proteinExistence type="predicted"/>
<gene>
    <name evidence="2" type="ORF">DWX20_05580</name>
</gene>
<comment type="caution">
    <text evidence="2">The sequence shown here is derived from an EMBL/GenBank/DDBJ whole genome shotgun (WGS) entry which is preliminary data.</text>
</comment>